<dbReference type="AlphaFoldDB" id="A0A2N6LN49"/>
<protein>
    <submittedName>
        <fullName evidence="1">Uncharacterized protein</fullName>
    </submittedName>
</protein>
<evidence type="ECO:0000313" key="1">
    <source>
        <dbReference type="EMBL" id="PMB26907.1"/>
    </source>
</evidence>
<gene>
    <name evidence="1" type="ORF">CEN46_02610</name>
</gene>
<dbReference type="EMBL" id="NMQE01000067">
    <property type="protein sequence ID" value="PMB26907.1"/>
    <property type="molecule type" value="Genomic_DNA"/>
</dbReference>
<evidence type="ECO:0000313" key="2">
    <source>
        <dbReference type="Proteomes" id="UP000235081"/>
    </source>
</evidence>
<proteinExistence type="predicted"/>
<comment type="caution">
    <text evidence="1">The sequence shown here is derived from an EMBL/GenBank/DDBJ whole genome shotgun (WGS) entry which is preliminary data.</text>
</comment>
<dbReference type="Proteomes" id="UP000235081">
    <property type="component" value="Unassembled WGS sequence"/>
</dbReference>
<dbReference type="RefSeq" id="WP_102180332.1">
    <property type="nucleotide sequence ID" value="NZ_NMQE01000067.1"/>
</dbReference>
<accession>A0A2N6LN49</accession>
<reference evidence="1 2" key="1">
    <citation type="submission" date="2017-07" db="EMBL/GenBank/DDBJ databases">
        <title>Genomes of Fischerella (Mastigocladus) sp. strains.</title>
        <authorList>
            <person name="Miller S.R."/>
        </authorList>
    </citation>
    <scope>NUCLEOTIDE SEQUENCE [LARGE SCALE GENOMIC DNA]</scope>
    <source>
        <strain evidence="1 2">CCMEE 5318</strain>
    </source>
</reference>
<sequence>MQRALQAKLGDYTAVIRLRRYDPRVDDGLWYGVELSPPKEVVQRCEVRYRGRRVPLRRGVYCDLSEANHIYFYRNTKGEVVLKIEGGDAAGSYRAYLVFSKGALVRRRVESTAFPNNFYEETKYVSIPIKED</sequence>
<name>A0A2N6LN49_9CYAN</name>
<organism evidence="1 2">
    <name type="scientific">Fischerella thermalis CCMEE 5318</name>
    <dbReference type="NCBI Taxonomy" id="2019666"/>
    <lineage>
        <taxon>Bacteria</taxon>
        <taxon>Bacillati</taxon>
        <taxon>Cyanobacteriota</taxon>
        <taxon>Cyanophyceae</taxon>
        <taxon>Nostocales</taxon>
        <taxon>Hapalosiphonaceae</taxon>
        <taxon>Fischerella</taxon>
    </lineage>
</organism>